<proteinExistence type="predicted"/>
<protein>
    <submittedName>
        <fullName evidence="1">Uncharacterized protein</fullName>
    </submittedName>
</protein>
<dbReference type="Proteomes" id="UP001305647">
    <property type="component" value="Unassembled WGS sequence"/>
</dbReference>
<dbReference type="AlphaFoldDB" id="A0AAN6T1R6"/>
<organism evidence="1 2">
    <name type="scientific">Parathielavia hyrcaniae</name>
    <dbReference type="NCBI Taxonomy" id="113614"/>
    <lineage>
        <taxon>Eukaryota</taxon>
        <taxon>Fungi</taxon>
        <taxon>Dikarya</taxon>
        <taxon>Ascomycota</taxon>
        <taxon>Pezizomycotina</taxon>
        <taxon>Sordariomycetes</taxon>
        <taxon>Sordariomycetidae</taxon>
        <taxon>Sordariales</taxon>
        <taxon>Chaetomiaceae</taxon>
        <taxon>Parathielavia</taxon>
    </lineage>
</organism>
<sequence length="175" mass="19217">MRVAVLSLTPIRLRSISRPGTRQPHRTYLPSLLDSTSSAPHACSELPDNTLQLTVPHSSLPSRHNRGFEALSTHLQDVGKPFFLSTSSHSSLTAAACHLAHPARCQPAVSREAHYTWHTKAELCGFPTLSVHIYRSWSSQPLFASLFAFDGHLAPVVSALLGTEENDKAQVCWDL</sequence>
<keyword evidence="2" id="KW-1185">Reference proteome</keyword>
<reference evidence="1" key="2">
    <citation type="submission" date="2023-05" db="EMBL/GenBank/DDBJ databases">
        <authorList>
            <consortium name="Lawrence Berkeley National Laboratory"/>
            <person name="Steindorff A."/>
            <person name="Hensen N."/>
            <person name="Bonometti L."/>
            <person name="Westerberg I."/>
            <person name="Brannstrom I.O."/>
            <person name="Guillou S."/>
            <person name="Cros-Aarteil S."/>
            <person name="Calhoun S."/>
            <person name="Haridas S."/>
            <person name="Kuo A."/>
            <person name="Mondo S."/>
            <person name="Pangilinan J."/>
            <person name="Riley R."/>
            <person name="Labutti K."/>
            <person name="Andreopoulos B."/>
            <person name="Lipzen A."/>
            <person name="Chen C."/>
            <person name="Yanf M."/>
            <person name="Daum C."/>
            <person name="Ng V."/>
            <person name="Clum A."/>
            <person name="Ohm R."/>
            <person name="Martin F."/>
            <person name="Silar P."/>
            <person name="Natvig D."/>
            <person name="Lalanne C."/>
            <person name="Gautier V."/>
            <person name="Ament-Velasquez S.L."/>
            <person name="Kruys A."/>
            <person name="Hutchinson M.I."/>
            <person name="Powell A.J."/>
            <person name="Barry K."/>
            <person name="Miller A.N."/>
            <person name="Grigoriev I.V."/>
            <person name="Debuchy R."/>
            <person name="Gladieux P."/>
            <person name="Thoren M.H."/>
            <person name="Johannesson H."/>
        </authorList>
    </citation>
    <scope>NUCLEOTIDE SEQUENCE</scope>
    <source>
        <strain evidence="1">CBS 757.83</strain>
    </source>
</reference>
<comment type="caution">
    <text evidence="1">The sequence shown here is derived from an EMBL/GenBank/DDBJ whole genome shotgun (WGS) entry which is preliminary data.</text>
</comment>
<accession>A0AAN6T1R6</accession>
<gene>
    <name evidence="1" type="ORF">N658DRAFT_85464</name>
</gene>
<dbReference type="EMBL" id="MU863638">
    <property type="protein sequence ID" value="KAK4100857.1"/>
    <property type="molecule type" value="Genomic_DNA"/>
</dbReference>
<evidence type="ECO:0000313" key="2">
    <source>
        <dbReference type="Proteomes" id="UP001305647"/>
    </source>
</evidence>
<reference evidence="1" key="1">
    <citation type="journal article" date="2023" name="Mol. Phylogenet. Evol.">
        <title>Genome-scale phylogeny and comparative genomics of the fungal order Sordariales.</title>
        <authorList>
            <person name="Hensen N."/>
            <person name="Bonometti L."/>
            <person name="Westerberg I."/>
            <person name="Brannstrom I.O."/>
            <person name="Guillou S."/>
            <person name="Cros-Aarteil S."/>
            <person name="Calhoun S."/>
            <person name="Haridas S."/>
            <person name="Kuo A."/>
            <person name="Mondo S."/>
            <person name="Pangilinan J."/>
            <person name="Riley R."/>
            <person name="LaButti K."/>
            <person name="Andreopoulos B."/>
            <person name="Lipzen A."/>
            <person name="Chen C."/>
            <person name="Yan M."/>
            <person name="Daum C."/>
            <person name="Ng V."/>
            <person name="Clum A."/>
            <person name="Steindorff A."/>
            <person name="Ohm R.A."/>
            <person name="Martin F."/>
            <person name="Silar P."/>
            <person name="Natvig D.O."/>
            <person name="Lalanne C."/>
            <person name="Gautier V."/>
            <person name="Ament-Velasquez S.L."/>
            <person name="Kruys A."/>
            <person name="Hutchinson M.I."/>
            <person name="Powell A.J."/>
            <person name="Barry K."/>
            <person name="Miller A.N."/>
            <person name="Grigoriev I.V."/>
            <person name="Debuchy R."/>
            <person name="Gladieux P."/>
            <person name="Hiltunen Thoren M."/>
            <person name="Johannesson H."/>
        </authorList>
    </citation>
    <scope>NUCLEOTIDE SEQUENCE</scope>
    <source>
        <strain evidence="1">CBS 757.83</strain>
    </source>
</reference>
<name>A0AAN6T1R6_9PEZI</name>
<evidence type="ECO:0000313" key="1">
    <source>
        <dbReference type="EMBL" id="KAK4100857.1"/>
    </source>
</evidence>